<evidence type="ECO:0000256" key="4">
    <source>
        <dbReference type="ARBA" id="ARBA00022679"/>
    </source>
</evidence>
<dbReference type="Gene3D" id="3.40.1010.10">
    <property type="entry name" value="Cobalt-precorrin-4 Transmethylase, Domain 1"/>
    <property type="match status" value="1"/>
</dbReference>
<gene>
    <name evidence="7" type="ORF">FRX97_10455</name>
</gene>
<keyword evidence="1" id="KW-0963">Cytoplasm</keyword>
<dbReference type="InterPro" id="IPR008189">
    <property type="entry name" value="rRNA_ssu_MeTfrase_I"/>
</dbReference>
<evidence type="ECO:0000259" key="6">
    <source>
        <dbReference type="Pfam" id="PF00590"/>
    </source>
</evidence>
<evidence type="ECO:0000313" key="8">
    <source>
        <dbReference type="Proteomes" id="UP000321168"/>
    </source>
</evidence>
<dbReference type="GO" id="GO:0032259">
    <property type="term" value="P:methylation"/>
    <property type="evidence" value="ECO:0007669"/>
    <property type="project" value="UniProtKB-KW"/>
</dbReference>
<dbReference type="InterPro" id="IPR014777">
    <property type="entry name" value="4pyrrole_Mease_sub1"/>
</dbReference>
<reference evidence="7 8" key="1">
    <citation type="submission" date="2019-08" db="EMBL/GenBank/DDBJ databases">
        <title>Genome of Luteibaculum oceani JCM 18817.</title>
        <authorList>
            <person name="Bowman J.P."/>
        </authorList>
    </citation>
    <scope>NUCLEOTIDE SEQUENCE [LARGE SCALE GENOMIC DNA]</scope>
    <source>
        <strain evidence="7 8">JCM 18817</strain>
    </source>
</reference>
<accession>A0A5C6UU99</accession>
<dbReference type="AlphaFoldDB" id="A0A5C6UU99"/>
<dbReference type="Proteomes" id="UP000321168">
    <property type="component" value="Unassembled WGS sequence"/>
</dbReference>
<dbReference type="InterPro" id="IPR014776">
    <property type="entry name" value="4pyrrole_Mease_sub2"/>
</dbReference>
<dbReference type="Gene3D" id="3.30.950.10">
    <property type="entry name" value="Methyltransferase, Cobalt-precorrin-4 Transmethylase, Domain 2"/>
    <property type="match status" value="1"/>
</dbReference>
<dbReference type="InterPro" id="IPR035996">
    <property type="entry name" value="4pyrrol_Methylase_sf"/>
</dbReference>
<feature type="domain" description="Tetrapyrrole methylase" evidence="6">
    <location>
        <begin position="69"/>
        <end position="211"/>
    </location>
</feature>
<keyword evidence="4 7" id="KW-0808">Transferase</keyword>
<proteinExistence type="predicted"/>
<name>A0A5C6UU99_9FLAO</name>
<dbReference type="PANTHER" id="PTHR46111:SF2">
    <property type="entry name" value="SAM-DEPENDENT METHYLTRANSFERASE"/>
    <property type="match status" value="1"/>
</dbReference>
<dbReference type="PIRSF" id="PIRSF005917">
    <property type="entry name" value="MTase_YraL"/>
    <property type="match status" value="1"/>
</dbReference>
<keyword evidence="8" id="KW-1185">Reference proteome</keyword>
<keyword evidence="5" id="KW-0949">S-adenosyl-L-methionine</keyword>
<evidence type="ECO:0000256" key="2">
    <source>
        <dbReference type="ARBA" id="ARBA00022552"/>
    </source>
</evidence>
<dbReference type="Pfam" id="PF00590">
    <property type="entry name" value="TP_methylase"/>
    <property type="match status" value="1"/>
</dbReference>
<dbReference type="EMBL" id="VORB01000010">
    <property type="protein sequence ID" value="TXC76164.1"/>
    <property type="molecule type" value="Genomic_DNA"/>
</dbReference>
<evidence type="ECO:0000256" key="3">
    <source>
        <dbReference type="ARBA" id="ARBA00022603"/>
    </source>
</evidence>
<evidence type="ECO:0000256" key="1">
    <source>
        <dbReference type="ARBA" id="ARBA00022490"/>
    </source>
</evidence>
<keyword evidence="3 7" id="KW-0489">Methyltransferase</keyword>
<keyword evidence="2" id="KW-0698">rRNA processing</keyword>
<evidence type="ECO:0000313" key="7">
    <source>
        <dbReference type="EMBL" id="TXC76164.1"/>
    </source>
</evidence>
<dbReference type="GO" id="GO:0006364">
    <property type="term" value="P:rRNA processing"/>
    <property type="evidence" value="ECO:0007669"/>
    <property type="project" value="UniProtKB-KW"/>
</dbReference>
<sequence>MEQGTLYLVPCHLGEDARDNTINPEVRIVCNKLDGFLAENPKSCRAFLKSINLEKPLQSFDYYDLNKRTSDIERSEYISLLKSGKNLGIISEAGCPGIADPGADMVRIAQQNNIKVVPLVGPSSILLALIATGIGGQQFTFHGYLPVDEKELKGKLDQCIAAAQQGVTQIVMETPYRNLKLFKALCNNLPNNFQLGVASNLTQKTEWIKTQKVSAWSKQPEPSIHKVPTIFVFGV</sequence>
<protein>
    <submittedName>
        <fullName evidence="7">SAM-dependent methyltransferase</fullName>
    </submittedName>
</protein>
<dbReference type="InterPro" id="IPR000878">
    <property type="entry name" value="4pyrrol_Mease"/>
</dbReference>
<comment type="caution">
    <text evidence="7">The sequence shown here is derived from an EMBL/GenBank/DDBJ whole genome shotgun (WGS) entry which is preliminary data.</text>
</comment>
<dbReference type="GO" id="GO:0008168">
    <property type="term" value="F:methyltransferase activity"/>
    <property type="evidence" value="ECO:0007669"/>
    <property type="project" value="UniProtKB-KW"/>
</dbReference>
<dbReference type="SUPFAM" id="SSF53790">
    <property type="entry name" value="Tetrapyrrole methylase"/>
    <property type="match status" value="1"/>
</dbReference>
<dbReference type="OrthoDB" id="7061662at2"/>
<organism evidence="7 8">
    <name type="scientific">Luteibaculum oceani</name>
    <dbReference type="NCBI Taxonomy" id="1294296"/>
    <lineage>
        <taxon>Bacteria</taxon>
        <taxon>Pseudomonadati</taxon>
        <taxon>Bacteroidota</taxon>
        <taxon>Flavobacteriia</taxon>
        <taxon>Flavobacteriales</taxon>
        <taxon>Luteibaculaceae</taxon>
        <taxon>Luteibaculum</taxon>
    </lineage>
</organism>
<dbReference type="CDD" id="cd11649">
    <property type="entry name" value="RsmI_like"/>
    <property type="match status" value="1"/>
</dbReference>
<dbReference type="PANTHER" id="PTHR46111">
    <property type="entry name" value="RIBOSOMAL RNA SMALL SUBUNIT METHYLTRANSFERASE I"/>
    <property type="match status" value="1"/>
</dbReference>
<dbReference type="RefSeq" id="WP_147015166.1">
    <property type="nucleotide sequence ID" value="NZ_VORB01000010.1"/>
</dbReference>
<evidence type="ECO:0000256" key="5">
    <source>
        <dbReference type="ARBA" id="ARBA00022691"/>
    </source>
</evidence>